<accession>A0A6I1GIS6</accession>
<dbReference type="EMBL" id="WBVS01000001">
    <property type="protein sequence ID" value="KAB7789337.1"/>
    <property type="molecule type" value="Genomic_DNA"/>
</dbReference>
<keyword evidence="3" id="KW-1185">Reference proteome</keyword>
<evidence type="ECO:0000256" key="1">
    <source>
        <dbReference type="SAM" id="Phobius"/>
    </source>
</evidence>
<keyword evidence="1" id="KW-1133">Transmembrane helix</keyword>
<evidence type="ECO:0000313" key="2">
    <source>
        <dbReference type="EMBL" id="KAB7789337.1"/>
    </source>
</evidence>
<protein>
    <submittedName>
        <fullName evidence="2">Uncharacterized protein</fullName>
    </submittedName>
</protein>
<sequence>MIRSDSPWPAVIAVITVLVITVVMMLAYGSSLSPWNLM</sequence>
<gene>
    <name evidence="2" type="ORF">F7D08_0289</name>
</gene>
<comment type="caution">
    <text evidence="2">The sequence shown here is derived from an EMBL/GenBank/DDBJ whole genome shotgun (WGS) entry which is preliminary data.</text>
</comment>
<evidence type="ECO:0000313" key="3">
    <source>
        <dbReference type="Proteomes" id="UP000468413"/>
    </source>
</evidence>
<keyword evidence="1" id="KW-0472">Membrane</keyword>
<proteinExistence type="predicted"/>
<organism evidence="2 3">
    <name type="scientific">Bifidobacterium cebidarum</name>
    <dbReference type="NCBI Taxonomy" id="2650773"/>
    <lineage>
        <taxon>Bacteria</taxon>
        <taxon>Bacillati</taxon>
        <taxon>Actinomycetota</taxon>
        <taxon>Actinomycetes</taxon>
        <taxon>Bifidobacteriales</taxon>
        <taxon>Bifidobacteriaceae</taxon>
        <taxon>Bifidobacterium</taxon>
    </lineage>
</organism>
<reference evidence="2 3" key="1">
    <citation type="submission" date="2019-09" db="EMBL/GenBank/DDBJ databases">
        <title>Characterization of the phylogenetic diversity of two novel species belonging to the genus Bifidobacterium: Bifidobacterium cebidarum sp. nov. and Bifidobacterium leontopitheci sp. nov.</title>
        <authorList>
            <person name="Lugli G.A."/>
            <person name="Duranti S."/>
            <person name="Milani C."/>
            <person name="Turroni F."/>
            <person name="Ventura M."/>
        </authorList>
    </citation>
    <scope>NUCLEOTIDE SEQUENCE [LARGE SCALE GENOMIC DNA]</scope>
    <source>
        <strain evidence="2 3">LMG 31469</strain>
    </source>
</reference>
<name>A0A6I1GIS6_9BIFI</name>
<dbReference type="AlphaFoldDB" id="A0A6I1GIS6"/>
<feature type="transmembrane region" description="Helical" evidence="1">
    <location>
        <begin position="7"/>
        <end position="28"/>
    </location>
</feature>
<dbReference type="Proteomes" id="UP000468413">
    <property type="component" value="Unassembled WGS sequence"/>
</dbReference>
<keyword evidence="1" id="KW-0812">Transmembrane</keyword>